<proteinExistence type="predicted"/>
<protein>
    <submittedName>
        <fullName evidence="2">Septum formation protein</fullName>
    </submittedName>
</protein>
<dbReference type="Proteomes" id="UP000280444">
    <property type="component" value="Unassembled WGS sequence"/>
</dbReference>
<evidence type="ECO:0000313" key="2">
    <source>
        <dbReference type="EMBL" id="RRC94786.1"/>
    </source>
</evidence>
<organism evidence="2 3">
    <name type="scientific">Schaalia canis</name>
    <dbReference type="NCBI Taxonomy" id="100469"/>
    <lineage>
        <taxon>Bacteria</taxon>
        <taxon>Bacillati</taxon>
        <taxon>Actinomycetota</taxon>
        <taxon>Actinomycetes</taxon>
        <taxon>Actinomycetales</taxon>
        <taxon>Actinomycetaceae</taxon>
        <taxon>Schaalia</taxon>
    </lineage>
</organism>
<evidence type="ECO:0000259" key="1">
    <source>
        <dbReference type="Pfam" id="PF13845"/>
    </source>
</evidence>
<comment type="caution">
    <text evidence="2">The sequence shown here is derived from an EMBL/GenBank/DDBJ whole genome shotgun (WGS) entry which is preliminary data.</text>
</comment>
<feature type="domain" description="Septum formation-related" evidence="1">
    <location>
        <begin position="41"/>
        <end position="132"/>
    </location>
</feature>
<evidence type="ECO:0000313" key="3">
    <source>
        <dbReference type="Proteomes" id="UP000280444"/>
    </source>
</evidence>
<name>A0A3P1SCK4_9ACTO</name>
<gene>
    <name evidence="2" type="ORF">EII11_08870</name>
</gene>
<keyword evidence="3" id="KW-1185">Reference proteome</keyword>
<dbReference type="EMBL" id="RQZF01000010">
    <property type="protein sequence ID" value="RRC94786.1"/>
    <property type="molecule type" value="Genomic_DNA"/>
</dbReference>
<dbReference type="InterPro" id="IPR026004">
    <property type="entry name" value="Septum_form"/>
</dbReference>
<dbReference type="Pfam" id="PF13845">
    <property type="entry name" value="Septum_form"/>
    <property type="match status" value="1"/>
</dbReference>
<accession>A0A3P1SCK4</accession>
<sequence length="151" mass="16152">MNVTPHRKGVLPAAIRWAFAATSVALLLSSCSQSLILHLKEGQCVNLPAEASAATIDVLPCTSAHDAEIVGIEEITENALPPESTLEELAFTQCHAHFTRYIGVDANDSQLDAMWLLPTPASWKAGDRSIVCLAVVSDDSPLTASVKDTHY</sequence>
<dbReference type="PROSITE" id="PS51257">
    <property type="entry name" value="PROKAR_LIPOPROTEIN"/>
    <property type="match status" value="1"/>
</dbReference>
<dbReference type="RefSeq" id="WP_124871708.1">
    <property type="nucleotide sequence ID" value="NZ_RQZF01000010.1"/>
</dbReference>
<reference evidence="2 3" key="1">
    <citation type="submission" date="2018-11" db="EMBL/GenBank/DDBJ databases">
        <title>Genomes From Bacteria Associated with the Canine Oral Cavity: a Test Case for Automated Genome-Based Taxonomic Assignment.</title>
        <authorList>
            <person name="Coil D.A."/>
            <person name="Jospin G."/>
            <person name="Darling A.E."/>
            <person name="Wallis C."/>
            <person name="Davis I.J."/>
            <person name="Harris S."/>
            <person name="Eisen J.A."/>
            <person name="Holcombe L.J."/>
            <person name="O'Flynn C."/>
        </authorList>
    </citation>
    <scope>NUCLEOTIDE SEQUENCE [LARGE SCALE GENOMIC DNA]</scope>
    <source>
        <strain evidence="2 3">OH770</strain>
    </source>
</reference>
<dbReference type="AlphaFoldDB" id="A0A3P1SCK4"/>
<dbReference type="OrthoDB" id="3628931at2"/>